<dbReference type="Pfam" id="PF00392">
    <property type="entry name" value="GntR"/>
    <property type="match status" value="1"/>
</dbReference>
<dbReference type="CDD" id="cd07377">
    <property type="entry name" value="WHTH_GntR"/>
    <property type="match status" value="1"/>
</dbReference>
<proteinExistence type="predicted"/>
<evidence type="ECO:0000256" key="3">
    <source>
        <dbReference type="ARBA" id="ARBA00023163"/>
    </source>
</evidence>
<dbReference type="EMBL" id="JAHQCW010000051">
    <property type="protein sequence ID" value="MBU9739165.1"/>
    <property type="molecule type" value="Genomic_DNA"/>
</dbReference>
<dbReference type="Gene3D" id="1.20.120.530">
    <property type="entry name" value="GntR ligand-binding domain-like"/>
    <property type="match status" value="1"/>
</dbReference>
<keyword evidence="3" id="KW-0804">Transcription</keyword>
<dbReference type="SUPFAM" id="SSF46785">
    <property type="entry name" value="Winged helix' DNA-binding domain"/>
    <property type="match status" value="1"/>
</dbReference>
<evidence type="ECO:0000256" key="2">
    <source>
        <dbReference type="ARBA" id="ARBA00023125"/>
    </source>
</evidence>
<keyword evidence="6" id="KW-1185">Reference proteome</keyword>
<evidence type="ECO:0000313" key="5">
    <source>
        <dbReference type="EMBL" id="MBU9739165.1"/>
    </source>
</evidence>
<comment type="caution">
    <text evidence="5">The sequence shown here is derived from an EMBL/GenBank/DDBJ whole genome shotgun (WGS) entry which is preliminary data.</text>
</comment>
<reference evidence="5" key="1">
    <citation type="submission" date="2021-06" db="EMBL/GenBank/DDBJ databases">
        <title>Description of novel taxa of the family Lachnospiraceae.</title>
        <authorList>
            <person name="Chaplin A.V."/>
            <person name="Sokolova S.R."/>
            <person name="Pikina A.P."/>
            <person name="Korzhanova M."/>
            <person name="Belova V."/>
            <person name="Korostin D."/>
            <person name="Efimov B.A."/>
        </authorList>
    </citation>
    <scope>NUCLEOTIDE SEQUENCE</scope>
    <source>
        <strain evidence="5">ASD5720</strain>
    </source>
</reference>
<sequence>MVLNTALNASAEKSKKQLVYDYLKEQIITNELPPGTLLVERQLCTMLDASRTPIREAIQQLVSENLVTSIPTKGCFVSEVRYEDIAQLYDVREYLEKLAGKLCSQNILPLQLQNLRELAITMTQKLQEGDLDTFYETDTEFHLNLIRYSRNTFLIGSYESLYPQILRITYLIHSVPSGLSEADCYHLKIVDALEHHDPQDAEYQIGEHIRICKANYLKLFAPNLY</sequence>
<accession>A0A949K531</accession>
<dbReference type="SUPFAM" id="SSF48008">
    <property type="entry name" value="GntR ligand-binding domain-like"/>
    <property type="match status" value="1"/>
</dbReference>
<evidence type="ECO:0000313" key="6">
    <source>
        <dbReference type="Proteomes" id="UP000712157"/>
    </source>
</evidence>
<feature type="domain" description="HTH gntR-type" evidence="4">
    <location>
        <begin position="13"/>
        <end position="80"/>
    </location>
</feature>
<dbReference type="SMART" id="SM00895">
    <property type="entry name" value="FCD"/>
    <property type="match status" value="1"/>
</dbReference>
<dbReference type="Gene3D" id="1.10.10.10">
    <property type="entry name" value="Winged helix-like DNA-binding domain superfamily/Winged helix DNA-binding domain"/>
    <property type="match status" value="1"/>
</dbReference>
<dbReference type="Pfam" id="PF07729">
    <property type="entry name" value="FCD"/>
    <property type="match status" value="1"/>
</dbReference>
<dbReference type="GO" id="GO:0003677">
    <property type="term" value="F:DNA binding"/>
    <property type="evidence" value="ECO:0007669"/>
    <property type="project" value="UniProtKB-KW"/>
</dbReference>
<dbReference type="GO" id="GO:0003700">
    <property type="term" value="F:DNA-binding transcription factor activity"/>
    <property type="evidence" value="ECO:0007669"/>
    <property type="project" value="InterPro"/>
</dbReference>
<dbReference type="PROSITE" id="PS50949">
    <property type="entry name" value="HTH_GNTR"/>
    <property type="match status" value="1"/>
</dbReference>
<dbReference type="AlphaFoldDB" id="A0A949K531"/>
<keyword evidence="1" id="KW-0805">Transcription regulation</keyword>
<dbReference type="InterPro" id="IPR011711">
    <property type="entry name" value="GntR_C"/>
</dbReference>
<dbReference type="InterPro" id="IPR000524">
    <property type="entry name" value="Tscrpt_reg_HTH_GntR"/>
</dbReference>
<dbReference type="PANTHER" id="PTHR43537:SF24">
    <property type="entry name" value="GLUCONATE OPERON TRANSCRIPTIONAL REPRESSOR"/>
    <property type="match status" value="1"/>
</dbReference>
<name>A0A949K531_9FIRM</name>
<dbReference type="RefSeq" id="WP_238723078.1">
    <property type="nucleotide sequence ID" value="NZ_JAHQCW010000051.1"/>
</dbReference>
<organism evidence="5 6">
    <name type="scientific">Diplocloster agilis</name>
    <dbReference type="NCBI Taxonomy" id="2850323"/>
    <lineage>
        <taxon>Bacteria</taxon>
        <taxon>Bacillati</taxon>
        <taxon>Bacillota</taxon>
        <taxon>Clostridia</taxon>
        <taxon>Lachnospirales</taxon>
        <taxon>Lachnospiraceae</taxon>
        <taxon>Diplocloster</taxon>
    </lineage>
</organism>
<dbReference type="InterPro" id="IPR008920">
    <property type="entry name" value="TF_FadR/GntR_C"/>
</dbReference>
<dbReference type="SMART" id="SM00345">
    <property type="entry name" value="HTH_GNTR"/>
    <property type="match status" value="1"/>
</dbReference>
<dbReference type="InterPro" id="IPR036388">
    <property type="entry name" value="WH-like_DNA-bd_sf"/>
</dbReference>
<dbReference type="PRINTS" id="PR00035">
    <property type="entry name" value="HTHGNTR"/>
</dbReference>
<evidence type="ECO:0000256" key="1">
    <source>
        <dbReference type="ARBA" id="ARBA00023015"/>
    </source>
</evidence>
<protein>
    <submittedName>
        <fullName evidence="5">GntR family transcriptional regulator</fullName>
    </submittedName>
</protein>
<dbReference type="Proteomes" id="UP000712157">
    <property type="component" value="Unassembled WGS sequence"/>
</dbReference>
<evidence type="ECO:0000259" key="4">
    <source>
        <dbReference type="PROSITE" id="PS50949"/>
    </source>
</evidence>
<dbReference type="PANTHER" id="PTHR43537">
    <property type="entry name" value="TRANSCRIPTIONAL REGULATOR, GNTR FAMILY"/>
    <property type="match status" value="1"/>
</dbReference>
<gene>
    <name evidence="5" type="ORF">KTH89_21740</name>
</gene>
<keyword evidence="2" id="KW-0238">DNA-binding</keyword>
<dbReference type="InterPro" id="IPR036390">
    <property type="entry name" value="WH_DNA-bd_sf"/>
</dbReference>